<feature type="domain" description="TRASH" evidence="1">
    <location>
        <begin position="12"/>
        <end position="50"/>
    </location>
</feature>
<dbReference type="GO" id="GO:0016491">
    <property type="term" value="F:oxidoreductase activity"/>
    <property type="evidence" value="ECO:0007669"/>
    <property type="project" value="InterPro"/>
</dbReference>
<dbReference type="EMBL" id="CP013099">
    <property type="protein sequence ID" value="ALP52288.1"/>
    <property type="molecule type" value="Genomic_DNA"/>
</dbReference>
<gene>
    <name evidence="2" type="ORF">Tel_03535</name>
</gene>
<keyword evidence="3" id="KW-1185">Reference proteome</keyword>
<evidence type="ECO:0000313" key="3">
    <source>
        <dbReference type="Proteomes" id="UP000055136"/>
    </source>
</evidence>
<evidence type="ECO:0000313" key="2">
    <source>
        <dbReference type="EMBL" id="ALP52288.1"/>
    </source>
</evidence>
<dbReference type="SUPFAM" id="SSF47240">
    <property type="entry name" value="Ferritin-like"/>
    <property type="match status" value="1"/>
</dbReference>
<dbReference type="InterPro" id="IPR011017">
    <property type="entry name" value="TRASH_dom"/>
</dbReference>
<dbReference type="Pfam" id="PF04945">
    <property type="entry name" value="YHS"/>
    <property type="match status" value="1"/>
</dbReference>
<dbReference type="InterPro" id="IPR012348">
    <property type="entry name" value="RNR-like"/>
</dbReference>
<evidence type="ECO:0000259" key="1">
    <source>
        <dbReference type="SMART" id="SM00746"/>
    </source>
</evidence>
<dbReference type="AlphaFoldDB" id="A0A0S2TAV9"/>
<sequence length="67" mass="7869">MKQQSNERSFKDPVCGMEVSRTTAIEECVYQGKTYYFCAGTCLEAFEAEPEKYLRQHRQHGMKNQKK</sequence>
<protein>
    <recommendedName>
        <fullName evidence="1">TRASH domain-containing protein</fullName>
    </recommendedName>
</protein>
<dbReference type="SMART" id="SM00746">
    <property type="entry name" value="TRASH"/>
    <property type="match status" value="1"/>
</dbReference>
<dbReference type="STRING" id="1748243.Tel_03535"/>
<dbReference type="KEGG" id="tee:Tel_03535"/>
<proteinExistence type="predicted"/>
<dbReference type="InterPro" id="IPR007029">
    <property type="entry name" value="YHS_dom"/>
</dbReference>
<organism evidence="2 3">
    <name type="scientific">Candidatus Tenderia electrophaga</name>
    <dbReference type="NCBI Taxonomy" id="1748243"/>
    <lineage>
        <taxon>Bacteria</taxon>
        <taxon>Pseudomonadati</taxon>
        <taxon>Pseudomonadota</taxon>
        <taxon>Gammaproteobacteria</taxon>
        <taxon>Candidatus Tenderiales</taxon>
        <taxon>Candidatus Tenderiaceae</taxon>
        <taxon>Candidatus Tenderia</taxon>
    </lineage>
</organism>
<dbReference type="Gene3D" id="1.10.620.20">
    <property type="entry name" value="Ribonucleotide Reductase, subunit A"/>
    <property type="match status" value="1"/>
</dbReference>
<name>A0A0S2TAV9_9GAMM</name>
<accession>A0A0S2TAV9</accession>
<dbReference type="Proteomes" id="UP000055136">
    <property type="component" value="Chromosome"/>
</dbReference>
<reference evidence="2" key="1">
    <citation type="submission" date="2015-10" db="EMBL/GenBank/DDBJ databases">
        <title>Description of Candidatus Tenderia electrophaga gen. nov, sp. nov., an Uncultivated Electroautotroph from a Biocathode Enrichment.</title>
        <authorList>
            <person name="Eddie B.J."/>
            <person name="Malanoski A.P."/>
            <person name="Wang Z."/>
            <person name="Hall R.J."/>
            <person name="Oh S.D."/>
            <person name="Heiner C."/>
            <person name="Lin B."/>
            <person name="Strycharz-Glaven S.M."/>
        </authorList>
    </citation>
    <scope>NUCLEOTIDE SEQUENCE [LARGE SCALE GENOMIC DNA]</scope>
    <source>
        <strain evidence="2">NRL1</strain>
    </source>
</reference>
<dbReference type="InterPro" id="IPR009078">
    <property type="entry name" value="Ferritin-like_SF"/>
</dbReference>